<dbReference type="GO" id="GO:1901530">
    <property type="term" value="P:response to hypochlorite"/>
    <property type="evidence" value="ECO:0007669"/>
    <property type="project" value="TreeGrafter"/>
</dbReference>
<dbReference type="GO" id="GO:0005886">
    <property type="term" value="C:plasma membrane"/>
    <property type="evidence" value="ECO:0007669"/>
    <property type="project" value="TreeGrafter"/>
</dbReference>
<dbReference type="EMBL" id="UGXR01000001">
    <property type="protein sequence ID" value="SUH10481.1"/>
    <property type="molecule type" value="Genomic_DNA"/>
</dbReference>
<keyword evidence="1" id="KW-0472">Membrane</keyword>
<evidence type="ECO:0000313" key="2">
    <source>
        <dbReference type="EMBL" id="SUH10481.1"/>
    </source>
</evidence>
<dbReference type="Proteomes" id="UP000254346">
    <property type="component" value="Unassembled WGS sequence"/>
</dbReference>
<proteinExistence type="predicted"/>
<dbReference type="PANTHER" id="PTHR40106">
    <property type="entry name" value="INNER MEMBRANE PROTEIN RCLC"/>
    <property type="match status" value="1"/>
</dbReference>
<evidence type="ECO:0000256" key="1">
    <source>
        <dbReference type="SAM" id="Phobius"/>
    </source>
</evidence>
<sequence>MDKYLRLLSQGDRLGLTLIRLSIAIVFIWIGLLKFVPYEADSITPFVANSPFMSFFYEHPEEYRQHLTHEGELKPEERAWQTANNTYAFSDGLGRGGIDYRGAGTG</sequence>
<gene>
    <name evidence="2" type="primary">ykgB_2</name>
    <name evidence="2" type="ORF">NCTC8256_04492</name>
</gene>
<dbReference type="Pfam" id="PF04224">
    <property type="entry name" value="DUF417"/>
    <property type="match status" value="1"/>
</dbReference>
<dbReference type="InterPro" id="IPR007339">
    <property type="entry name" value="RclC-like"/>
</dbReference>
<feature type="transmembrane region" description="Helical" evidence="1">
    <location>
        <begin position="14"/>
        <end position="33"/>
    </location>
</feature>
<dbReference type="AlphaFoldDB" id="A0A379VW94"/>
<organism evidence="2 3">
    <name type="scientific">Salmonella enterica I</name>
    <dbReference type="NCBI Taxonomy" id="59201"/>
    <lineage>
        <taxon>Bacteria</taxon>
        <taxon>Pseudomonadati</taxon>
        <taxon>Pseudomonadota</taxon>
        <taxon>Gammaproteobacteria</taxon>
        <taxon>Enterobacterales</taxon>
        <taxon>Enterobacteriaceae</taxon>
        <taxon>Salmonella</taxon>
    </lineage>
</organism>
<dbReference type="PANTHER" id="PTHR40106:SF1">
    <property type="entry name" value="INNER MEMBRANE PROTEIN RCLC"/>
    <property type="match status" value="1"/>
</dbReference>
<accession>A0A379VW94</accession>
<keyword evidence="1" id="KW-1133">Transmembrane helix</keyword>
<name>A0A379VW94_SALET</name>
<protein>
    <submittedName>
        <fullName evidence="2">Inner membrane protein</fullName>
    </submittedName>
</protein>
<reference evidence="2 3" key="1">
    <citation type="submission" date="2018-06" db="EMBL/GenBank/DDBJ databases">
        <authorList>
            <consortium name="Pathogen Informatics"/>
            <person name="Doyle S."/>
        </authorList>
    </citation>
    <scope>NUCLEOTIDE SEQUENCE [LARGE SCALE GENOMIC DNA]</scope>
    <source>
        <strain evidence="2 3">NCTC8256</strain>
    </source>
</reference>
<keyword evidence="1" id="KW-0812">Transmembrane</keyword>
<evidence type="ECO:0000313" key="3">
    <source>
        <dbReference type="Proteomes" id="UP000254346"/>
    </source>
</evidence>